<evidence type="ECO:0000313" key="3">
    <source>
        <dbReference type="Proteomes" id="UP001595909"/>
    </source>
</evidence>
<protein>
    <submittedName>
        <fullName evidence="2">DUF2267 domain-containing protein</fullName>
    </submittedName>
</protein>
<dbReference type="RefSeq" id="WP_274192292.1">
    <property type="nucleotide sequence ID" value="NZ_BAABHN010000004.1"/>
</dbReference>
<dbReference type="InterPro" id="IPR038282">
    <property type="entry name" value="DUF2267_sf"/>
</dbReference>
<dbReference type="Gene3D" id="1.10.490.110">
    <property type="entry name" value="Uncharacterized conserved protein DUF2267"/>
    <property type="match status" value="1"/>
</dbReference>
<comment type="caution">
    <text evidence="2">The sequence shown here is derived from an EMBL/GenBank/DDBJ whole genome shotgun (WGS) entry which is preliminary data.</text>
</comment>
<name>A0ABV9RDS2_9PSEU</name>
<dbReference type="Pfam" id="PF10025">
    <property type="entry name" value="DUF2267"/>
    <property type="match status" value="1"/>
</dbReference>
<evidence type="ECO:0000313" key="2">
    <source>
        <dbReference type="EMBL" id="MFC4831347.1"/>
    </source>
</evidence>
<feature type="region of interest" description="Disordered" evidence="1">
    <location>
        <begin position="118"/>
        <end position="141"/>
    </location>
</feature>
<dbReference type="InterPro" id="IPR018727">
    <property type="entry name" value="DUF2267"/>
</dbReference>
<evidence type="ECO:0000256" key="1">
    <source>
        <dbReference type="SAM" id="MobiDB-lite"/>
    </source>
</evidence>
<gene>
    <name evidence="2" type="ORF">ACFPEL_02885</name>
</gene>
<dbReference type="Proteomes" id="UP001595909">
    <property type="component" value="Unassembled WGS sequence"/>
</dbReference>
<dbReference type="EMBL" id="JBHSIM010000004">
    <property type="protein sequence ID" value="MFC4831347.1"/>
    <property type="molecule type" value="Genomic_DNA"/>
</dbReference>
<keyword evidence="3" id="KW-1185">Reference proteome</keyword>
<organism evidence="2 3">
    <name type="scientific">Actinomycetospora chibensis</name>
    <dbReference type="NCBI Taxonomy" id="663606"/>
    <lineage>
        <taxon>Bacteria</taxon>
        <taxon>Bacillati</taxon>
        <taxon>Actinomycetota</taxon>
        <taxon>Actinomycetes</taxon>
        <taxon>Pseudonocardiales</taxon>
        <taxon>Pseudonocardiaceae</taxon>
        <taxon>Actinomycetospora</taxon>
    </lineage>
</organism>
<proteinExistence type="predicted"/>
<sequence>MRHQEFLTGVATRGGFAETDDARRAADAVLATLAEHLPGDDRTALVEALPNLLEVESGVDRANGGGGTPTEAGLVDEVARRSGWAPERARYALIAVIGQLGAEDADLGERIGRVVPADLRGTGPTLPPDAASEGAQGRPQPVDADELARELQRLPEWSGDLSGIERTVELPPERLDLVLERLRRTESELGARLRIVDRTPTSLTVRARTESLQAVAAIDLDLAARFDEIVGAVG</sequence>
<reference evidence="3" key="1">
    <citation type="journal article" date="2019" name="Int. J. Syst. Evol. Microbiol.">
        <title>The Global Catalogue of Microorganisms (GCM) 10K type strain sequencing project: providing services to taxonomists for standard genome sequencing and annotation.</title>
        <authorList>
            <consortium name="The Broad Institute Genomics Platform"/>
            <consortium name="The Broad Institute Genome Sequencing Center for Infectious Disease"/>
            <person name="Wu L."/>
            <person name="Ma J."/>
        </authorList>
    </citation>
    <scope>NUCLEOTIDE SEQUENCE [LARGE SCALE GENOMIC DNA]</scope>
    <source>
        <strain evidence="3">CCUG 50347</strain>
    </source>
</reference>
<accession>A0ABV9RDS2</accession>